<evidence type="ECO:0000313" key="4">
    <source>
        <dbReference type="Proteomes" id="UP000221024"/>
    </source>
</evidence>
<sequence>MPAKAPVELEGVPETLLLTLYNRAIESQRPDPILRDDLAVRMVEQIDYDFSQFGDGRITHPIRAKVFDDWARDILARHPDATIVNLGAGLSTMHARIDNGTARFVDLDLPEAIAVRRRFVEETDRHRMIAASALDPAWMDRIDSDHPVLFVAGGLLMYFEPDDVRRLLCTLADRFPRGAMAFDVIPTWFSQRSQKGAVGAGDYAFPPMPWALDYPRVPELETWHPRIEVVERRDYTQGFRGRWGLIGWLALMPPLRNRFMSTLVRIQFQANQQQAAS</sequence>
<dbReference type="PANTHER" id="PTHR43619:SF2">
    <property type="entry name" value="S-ADENOSYL-L-METHIONINE-DEPENDENT METHYLTRANSFERASES SUPERFAMILY PROTEIN"/>
    <property type="match status" value="1"/>
</dbReference>
<name>A0A2H3NM80_9BACT</name>
<dbReference type="Gene3D" id="3.40.50.150">
    <property type="entry name" value="Vaccinia Virus protein VP39"/>
    <property type="match status" value="1"/>
</dbReference>
<dbReference type="EMBL" id="PDEP01000005">
    <property type="protein sequence ID" value="PEN07738.1"/>
    <property type="molecule type" value="Genomic_DNA"/>
</dbReference>
<dbReference type="GO" id="GO:0008168">
    <property type="term" value="F:methyltransferase activity"/>
    <property type="evidence" value="ECO:0007669"/>
    <property type="project" value="UniProtKB-KW"/>
</dbReference>
<dbReference type="AlphaFoldDB" id="A0A2H3NM80"/>
<dbReference type="InterPro" id="IPR007213">
    <property type="entry name" value="Ppm1/Ppm2/Tcmp"/>
</dbReference>
<accession>A0A2H3NM80</accession>
<evidence type="ECO:0000313" key="3">
    <source>
        <dbReference type="EMBL" id="PEN07738.1"/>
    </source>
</evidence>
<dbReference type="PANTHER" id="PTHR43619">
    <property type="entry name" value="S-ADENOSYL-L-METHIONINE-DEPENDENT METHYLTRANSFERASE YKTD-RELATED"/>
    <property type="match status" value="1"/>
</dbReference>
<gene>
    <name evidence="3" type="ORF">CRI93_07070</name>
</gene>
<dbReference type="RefSeq" id="WP_098061925.1">
    <property type="nucleotide sequence ID" value="NZ_PDEP01000005.1"/>
</dbReference>
<dbReference type="InterPro" id="IPR016874">
    <property type="entry name" value="TcmP-like"/>
</dbReference>
<keyword evidence="4" id="KW-1185">Reference proteome</keyword>
<evidence type="ECO:0000256" key="2">
    <source>
        <dbReference type="ARBA" id="ARBA00022679"/>
    </source>
</evidence>
<keyword evidence="2 3" id="KW-0808">Transferase</keyword>
<reference evidence="3 4" key="1">
    <citation type="submission" date="2017-10" db="EMBL/GenBank/DDBJ databases">
        <title>Draft genome of Longimonas halophila.</title>
        <authorList>
            <person name="Goh K.M."/>
            <person name="Shamsir M.S."/>
            <person name="Lim S.W."/>
        </authorList>
    </citation>
    <scope>NUCLEOTIDE SEQUENCE [LARGE SCALE GENOMIC DNA]</scope>
    <source>
        <strain evidence="3 4">KCTC 42399</strain>
    </source>
</reference>
<proteinExistence type="predicted"/>
<dbReference type="Proteomes" id="UP000221024">
    <property type="component" value="Unassembled WGS sequence"/>
</dbReference>
<organism evidence="3 4">
    <name type="scientific">Longimonas halophila</name>
    <dbReference type="NCBI Taxonomy" id="1469170"/>
    <lineage>
        <taxon>Bacteria</taxon>
        <taxon>Pseudomonadati</taxon>
        <taxon>Rhodothermota</taxon>
        <taxon>Rhodothermia</taxon>
        <taxon>Rhodothermales</taxon>
        <taxon>Salisaetaceae</taxon>
        <taxon>Longimonas</taxon>
    </lineage>
</organism>
<keyword evidence="1 3" id="KW-0489">Methyltransferase</keyword>
<dbReference type="OrthoDB" id="9800233at2"/>
<comment type="caution">
    <text evidence="3">The sequence shown here is derived from an EMBL/GenBank/DDBJ whole genome shotgun (WGS) entry which is preliminary data.</text>
</comment>
<dbReference type="PIRSF" id="PIRSF028177">
    <property type="entry name" value="Polyketide_synth_Omtfrase_TcmP"/>
    <property type="match status" value="1"/>
</dbReference>
<protein>
    <submittedName>
        <fullName evidence="3">Methyltransferase</fullName>
    </submittedName>
</protein>
<dbReference type="GO" id="GO:0032259">
    <property type="term" value="P:methylation"/>
    <property type="evidence" value="ECO:0007669"/>
    <property type="project" value="UniProtKB-KW"/>
</dbReference>
<dbReference type="Pfam" id="PF04072">
    <property type="entry name" value="LCM"/>
    <property type="match status" value="1"/>
</dbReference>
<dbReference type="InterPro" id="IPR029063">
    <property type="entry name" value="SAM-dependent_MTases_sf"/>
</dbReference>
<evidence type="ECO:0000256" key="1">
    <source>
        <dbReference type="ARBA" id="ARBA00022603"/>
    </source>
</evidence>
<dbReference type="SUPFAM" id="SSF53335">
    <property type="entry name" value="S-adenosyl-L-methionine-dependent methyltransferases"/>
    <property type="match status" value="1"/>
</dbReference>